<evidence type="ECO:0000256" key="2">
    <source>
        <dbReference type="ARBA" id="ARBA00023034"/>
    </source>
</evidence>
<dbReference type="AlphaFoldDB" id="A0A8J3J9U5"/>
<dbReference type="Gene3D" id="1.10.3630.10">
    <property type="entry name" value="yeast vps74-n-term truncation variant domain like"/>
    <property type="match status" value="1"/>
</dbReference>
<reference evidence="5 6" key="1">
    <citation type="submission" date="2021-01" db="EMBL/GenBank/DDBJ databases">
        <title>Whole genome shotgun sequence of Catellatospora bangladeshensis NBRC 107357.</title>
        <authorList>
            <person name="Komaki H."/>
            <person name="Tamura T."/>
        </authorList>
    </citation>
    <scope>NUCLEOTIDE SEQUENCE [LARGE SCALE GENOMIC DNA]</scope>
    <source>
        <strain evidence="5 6">NBRC 107357</strain>
    </source>
</reference>
<evidence type="ECO:0000256" key="1">
    <source>
        <dbReference type="ARBA" id="ARBA00004255"/>
    </source>
</evidence>
<dbReference type="GO" id="GO:0070273">
    <property type="term" value="F:phosphatidylinositol-4-phosphate binding"/>
    <property type="evidence" value="ECO:0007669"/>
    <property type="project" value="InterPro"/>
</dbReference>
<dbReference type="InterPro" id="IPR008628">
    <property type="entry name" value="GPP34-like"/>
</dbReference>
<dbReference type="RefSeq" id="WP_203745063.1">
    <property type="nucleotide sequence ID" value="NZ_BONF01000011.1"/>
</dbReference>
<keyword evidence="6" id="KW-1185">Reference proteome</keyword>
<proteinExistence type="predicted"/>
<comment type="caution">
    <text evidence="5">The sequence shown here is derived from an EMBL/GenBank/DDBJ whole genome shotgun (WGS) entry which is preliminary data.</text>
</comment>
<sequence>MAELALADELFHMAHDEYSGKVRISGDMLGCGLAAAALGELLLAGTLTVTDGKLAGWTAGQTGDPVNDQVVVQLQRVGAGHALHHWIAHLRADIVELVAYRMTARGLIRRETSRTFTGRTQTRYPAADAMAATRPAVRLGFLLGRPTDFDPHSTLLAALATAVGLDIVAPSLSAAQVRDRLTQLQRALPPGHRDLAKSLDTAVAAVALQSHA</sequence>
<keyword evidence="4" id="KW-0472">Membrane</keyword>
<dbReference type="Proteomes" id="UP000601223">
    <property type="component" value="Unassembled WGS sequence"/>
</dbReference>
<evidence type="ECO:0000256" key="4">
    <source>
        <dbReference type="ARBA" id="ARBA00023136"/>
    </source>
</evidence>
<keyword evidence="2" id="KW-0333">Golgi apparatus</keyword>
<evidence type="ECO:0000313" key="5">
    <source>
        <dbReference type="EMBL" id="GIF80972.1"/>
    </source>
</evidence>
<evidence type="ECO:0000256" key="3">
    <source>
        <dbReference type="ARBA" id="ARBA00023121"/>
    </source>
</evidence>
<dbReference type="Pfam" id="PF05719">
    <property type="entry name" value="GPP34"/>
    <property type="match status" value="1"/>
</dbReference>
<gene>
    <name evidence="5" type="ORF">Cba03nite_23210</name>
</gene>
<dbReference type="GO" id="GO:0005737">
    <property type="term" value="C:cytoplasm"/>
    <property type="evidence" value="ECO:0007669"/>
    <property type="project" value="UniProtKB-ARBA"/>
</dbReference>
<name>A0A8J3J9U5_9ACTN</name>
<dbReference type="EMBL" id="BONF01000011">
    <property type="protein sequence ID" value="GIF80972.1"/>
    <property type="molecule type" value="Genomic_DNA"/>
</dbReference>
<accession>A0A8J3J9U5</accession>
<keyword evidence="3" id="KW-0446">Lipid-binding</keyword>
<comment type="subcellular location">
    <subcellularLocation>
        <location evidence="1">Golgi apparatus membrane</location>
        <topology evidence="1">Peripheral membrane protein</topology>
        <orientation evidence="1">Cytoplasmic side</orientation>
    </subcellularLocation>
</comment>
<evidence type="ECO:0008006" key="7">
    <source>
        <dbReference type="Google" id="ProtNLM"/>
    </source>
</evidence>
<dbReference type="InterPro" id="IPR038261">
    <property type="entry name" value="GPP34-like_sf"/>
</dbReference>
<organism evidence="5 6">
    <name type="scientific">Catellatospora bangladeshensis</name>
    <dbReference type="NCBI Taxonomy" id="310355"/>
    <lineage>
        <taxon>Bacteria</taxon>
        <taxon>Bacillati</taxon>
        <taxon>Actinomycetota</taxon>
        <taxon>Actinomycetes</taxon>
        <taxon>Micromonosporales</taxon>
        <taxon>Micromonosporaceae</taxon>
        <taxon>Catellatospora</taxon>
    </lineage>
</organism>
<evidence type="ECO:0000313" key="6">
    <source>
        <dbReference type="Proteomes" id="UP000601223"/>
    </source>
</evidence>
<protein>
    <recommendedName>
        <fullName evidence="7">GPP34 family phosphoprotein</fullName>
    </recommendedName>
</protein>
<dbReference type="GO" id="GO:0012505">
    <property type="term" value="C:endomembrane system"/>
    <property type="evidence" value="ECO:0007669"/>
    <property type="project" value="UniProtKB-ARBA"/>
</dbReference>